<keyword evidence="1" id="KW-1185">Reference proteome</keyword>
<dbReference type="WBParaSite" id="PSAMB.scaffold3size181960.g444.t1">
    <property type="protein sequence ID" value="PSAMB.scaffold3size181960.g444.t1"/>
    <property type="gene ID" value="PSAMB.scaffold3size181960.g444"/>
</dbReference>
<accession>A0A914WG02</accession>
<name>A0A914WG02_9BILA</name>
<protein>
    <submittedName>
        <fullName evidence="2">Uncharacterized protein</fullName>
    </submittedName>
</protein>
<reference evidence="2" key="1">
    <citation type="submission" date="2022-11" db="UniProtKB">
        <authorList>
            <consortium name="WormBaseParasite"/>
        </authorList>
    </citation>
    <scope>IDENTIFICATION</scope>
</reference>
<evidence type="ECO:0000313" key="1">
    <source>
        <dbReference type="Proteomes" id="UP000887566"/>
    </source>
</evidence>
<sequence length="126" mass="14134">MVASVKAEAEKRVVKERRARRALEREVTKLREYCLQQECELQMYRLMLQQNNIPQPTVLRPPAAPRTLNVIAEVNETVDYDSDAAPPEYSETPPGPDHLIFAAVQHSPQLHPTAAVAEVPDLPPSV</sequence>
<dbReference type="AlphaFoldDB" id="A0A914WG02"/>
<proteinExistence type="predicted"/>
<organism evidence="1 2">
    <name type="scientific">Plectus sambesii</name>
    <dbReference type="NCBI Taxonomy" id="2011161"/>
    <lineage>
        <taxon>Eukaryota</taxon>
        <taxon>Metazoa</taxon>
        <taxon>Ecdysozoa</taxon>
        <taxon>Nematoda</taxon>
        <taxon>Chromadorea</taxon>
        <taxon>Plectida</taxon>
        <taxon>Plectina</taxon>
        <taxon>Plectoidea</taxon>
        <taxon>Plectidae</taxon>
        <taxon>Plectus</taxon>
    </lineage>
</organism>
<dbReference type="Proteomes" id="UP000887566">
    <property type="component" value="Unplaced"/>
</dbReference>
<evidence type="ECO:0000313" key="2">
    <source>
        <dbReference type="WBParaSite" id="PSAMB.scaffold3size181960.g444.t1"/>
    </source>
</evidence>